<keyword evidence="3" id="KW-1133">Transmembrane helix</keyword>
<keyword evidence="3" id="KW-0812">Transmembrane</keyword>
<evidence type="ECO:0000313" key="4">
    <source>
        <dbReference type="EMBL" id="MBL0387068.1"/>
    </source>
</evidence>
<keyword evidence="5" id="KW-1185">Reference proteome</keyword>
<gene>
    <name evidence="4" type="ORF">JJB07_10435</name>
</gene>
<evidence type="ECO:0000256" key="1">
    <source>
        <dbReference type="ARBA" id="ARBA00004241"/>
    </source>
</evidence>
<accession>A0ABS1J9W9</accession>
<evidence type="ECO:0000313" key="5">
    <source>
        <dbReference type="Proteomes" id="UP000602284"/>
    </source>
</evidence>
<protein>
    <submittedName>
        <fullName evidence="4">Prepilin-type N-terminal cleavage/methylation domain-containing protein</fullName>
    </submittedName>
</protein>
<organism evidence="4 5">
    <name type="scientific">Tumebacillus amylolyticus</name>
    <dbReference type="NCBI Taxonomy" id="2801339"/>
    <lineage>
        <taxon>Bacteria</taxon>
        <taxon>Bacillati</taxon>
        <taxon>Bacillota</taxon>
        <taxon>Bacilli</taxon>
        <taxon>Bacillales</taxon>
        <taxon>Alicyclobacillaceae</taxon>
        <taxon>Tumebacillus</taxon>
    </lineage>
</organism>
<keyword evidence="3" id="KW-0472">Membrane</keyword>
<keyword evidence="2" id="KW-0178">Competence</keyword>
<dbReference type="Proteomes" id="UP000602284">
    <property type="component" value="Unassembled WGS sequence"/>
</dbReference>
<reference evidence="4 5" key="1">
    <citation type="submission" date="2021-01" db="EMBL/GenBank/DDBJ databases">
        <title>Tumebacillus sp. strain ITR2 16S ribosomal RNA gene Genome sequencing and assembly.</title>
        <authorList>
            <person name="Kang M."/>
        </authorList>
    </citation>
    <scope>NUCLEOTIDE SEQUENCE [LARGE SCALE GENOMIC DNA]</scope>
    <source>
        <strain evidence="4 5">ITR2</strain>
    </source>
</reference>
<dbReference type="RefSeq" id="WP_201634717.1">
    <property type="nucleotide sequence ID" value="NZ_JAEQNB010000003.1"/>
</dbReference>
<dbReference type="InterPro" id="IPR012902">
    <property type="entry name" value="N_methyl_site"/>
</dbReference>
<dbReference type="Pfam" id="PF07963">
    <property type="entry name" value="N_methyl"/>
    <property type="match status" value="1"/>
</dbReference>
<proteinExistence type="predicted"/>
<name>A0ABS1J9W9_9BACL</name>
<evidence type="ECO:0000256" key="3">
    <source>
        <dbReference type="SAM" id="Phobius"/>
    </source>
</evidence>
<dbReference type="NCBIfam" id="TIGR02532">
    <property type="entry name" value="IV_pilin_GFxxxE"/>
    <property type="match status" value="1"/>
</dbReference>
<comment type="subcellular location">
    <subcellularLocation>
        <location evidence="1">Cell surface</location>
    </subcellularLocation>
</comment>
<feature type="transmembrane region" description="Helical" evidence="3">
    <location>
        <begin position="16"/>
        <end position="38"/>
    </location>
</feature>
<evidence type="ECO:0000256" key="2">
    <source>
        <dbReference type="ARBA" id="ARBA00023287"/>
    </source>
</evidence>
<comment type="caution">
    <text evidence="4">The sequence shown here is derived from an EMBL/GenBank/DDBJ whole genome shotgun (WGS) entry which is preliminary data.</text>
</comment>
<sequence length="148" mass="16199">MLTIWKNERGLTLIELMAAVVILVLVAIPLSSIGTTVYRWYKEDQQKNEAVLFAEQTVQDQKKVLENTGYTFDEPQHVITIEDADANGLQAVVTLTPHLFEGATLPTDSLIDVEVEVKGPDLANIGGDLISLTHLETTIRQKSAGGTP</sequence>
<dbReference type="EMBL" id="JAEQNB010000003">
    <property type="protein sequence ID" value="MBL0387068.1"/>
    <property type="molecule type" value="Genomic_DNA"/>
</dbReference>